<gene>
    <name evidence="2" type="ORF">PXEA_LOCUS19581</name>
</gene>
<dbReference type="AlphaFoldDB" id="A0A3S5BJ51"/>
<organism evidence="2 3">
    <name type="scientific">Protopolystoma xenopodis</name>
    <dbReference type="NCBI Taxonomy" id="117903"/>
    <lineage>
        <taxon>Eukaryota</taxon>
        <taxon>Metazoa</taxon>
        <taxon>Spiralia</taxon>
        <taxon>Lophotrochozoa</taxon>
        <taxon>Platyhelminthes</taxon>
        <taxon>Monogenea</taxon>
        <taxon>Polyopisthocotylea</taxon>
        <taxon>Polystomatidea</taxon>
        <taxon>Polystomatidae</taxon>
        <taxon>Protopolystoma</taxon>
    </lineage>
</organism>
<dbReference type="Proteomes" id="UP000784294">
    <property type="component" value="Unassembled WGS sequence"/>
</dbReference>
<accession>A0A3S5BJ51</accession>
<feature type="compositionally biased region" description="Polar residues" evidence="1">
    <location>
        <begin position="78"/>
        <end position="95"/>
    </location>
</feature>
<keyword evidence="3" id="KW-1185">Reference proteome</keyword>
<evidence type="ECO:0000313" key="3">
    <source>
        <dbReference type="Proteomes" id="UP000784294"/>
    </source>
</evidence>
<comment type="caution">
    <text evidence="2">The sequence shown here is derived from an EMBL/GenBank/DDBJ whole genome shotgun (WGS) entry which is preliminary data.</text>
</comment>
<dbReference type="EMBL" id="CAAALY010078353">
    <property type="protein sequence ID" value="VEL26141.1"/>
    <property type="molecule type" value="Genomic_DNA"/>
</dbReference>
<protein>
    <submittedName>
        <fullName evidence="2">Uncharacterized protein</fullName>
    </submittedName>
</protein>
<evidence type="ECO:0000256" key="1">
    <source>
        <dbReference type="SAM" id="MobiDB-lite"/>
    </source>
</evidence>
<sequence length="95" mass="10631">MLASVLAAKDIKKAGHRVPHLTEEKVDRIRLSVVRYMTSRGVVYQPHSHKPKPIVVSSLEQLPHSNSVTPKTALALNDQPQHRSQSQEQSPHQAK</sequence>
<evidence type="ECO:0000313" key="2">
    <source>
        <dbReference type="EMBL" id="VEL26141.1"/>
    </source>
</evidence>
<proteinExistence type="predicted"/>
<feature type="region of interest" description="Disordered" evidence="1">
    <location>
        <begin position="65"/>
        <end position="95"/>
    </location>
</feature>
<name>A0A3S5BJ51_9PLAT</name>
<reference evidence="2" key="1">
    <citation type="submission" date="2018-11" db="EMBL/GenBank/DDBJ databases">
        <authorList>
            <consortium name="Pathogen Informatics"/>
        </authorList>
    </citation>
    <scope>NUCLEOTIDE SEQUENCE</scope>
</reference>